<comment type="caution">
    <text evidence="11">The sequence shown here is derived from an EMBL/GenBank/DDBJ whole genome shotgun (WGS) entry which is preliminary data.</text>
</comment>
<keyword evidence="2" id="KW-1003">Cell membrane</keyword>
<reference evidence="11 12" key="1">
    <citation type="submission" date="2018-01" db="EMBL/GenBank/DDBJ databases">
        <title>Saezia sanguinis gen. nov., sp. nov., in the order Burkholderiales isolated from human blood.</title>
        <authorList>
            <person name="Medina-Pascual M.J."/>
            <person name="Valdezate S."/>
            <person name="Monzon S."/>
            <person name="Cuesta I."/>
            <person name="Carrasco G."/>
            <person name="Villalon P."/>
            <person name="Saez-Nieto J.A."/>
        </authorList>
    </citation>
    <scope>NUCLEOTIDE SEQUENCE [LARGE SCALE GENOMIC DNA]</scope>
    <source>
        <strain evidence="11 12">CNM695-12</strain>
    </source>
</reference>
<keyword evidence="7 11" id="KW-0012">Acyltransferase</keyword>
<dbReference type="Gene3D" id="3.40.50.1110">
    <property type="entry name" value="SGNH hydrolase"/>
    <property type="match status" value="1"/>
</dbReference>
<feature type="transmembrane region" description="Helical" evidence="8">
    <location>
        <begin position="131"/>
        <end position="150"/>
    </location>
</feature>
<evidence type="ECO:0000259" key="9">
    <source>
        <dbReference type="Pfam" id="PF01757"/>
    </source>
</evidence>
<feature type="transmembrane region" description="Helical" evidence="8">
    <location>
        <begin position="306"/>
        <end position="323"/>
    </location>
</feature>
<evidence type="ECO:0000256" key="2">
    <source>
        <dbReference type="ARBA" id="ARBA00022475"/>
    </source>
</evidence>
<keyword evidence="12" id="KW-1185">Reference proteome</keyword>
<feature type="transmembrane region" description="Helical" evidence="8">
    <location>
        <begin position="65"/>
        <end position="87"/>
    </location>
</feature>
<protein>
    <submittedName>
        <fullName evidence="11">O-acetyltransferase OatA</fullName>
        <ecNumber evidence="11">2.3.1.-</ecNumber>
    </submittedName>
</protein>
<feature type="domain" description="SGNH" evidence="10">
    <location>
        <begin position="389"/>
        <end position="630"/>
    </location>
</feature>
<keyword evidence="3 11" id="KW-0808">Transferase</keyword>
<keyword evidence="4 8" id="KW-0812">Transmembrane</keyword>
<evidence type="ECO:0000256" key="5">
    <source>
        <dbReference type="ARBA" id="ARBA00022989"/>
    </source>
</evidence>
<dbReference type="InterPro" id="IPR036514">
    <property type="entry name" value="SGNH_hydro_sf"/>
</dbReference>
<feature type="transmembrane region" description="Helical" evidence="8">
    <location>
        <begin position="238"/>
        <end position="258"/>
    </location>
</feature>
<dbReference type="AlphaFoldDB" id="A0A433SBJ8"/>
<gene>
    <name evidence="11" type="primary">oatA_2</name>
    <name evidence="11" type="ORF">CUZ56_02382</name>
</gene>
<name>A0A433SBJ8_9BURK</name>
<feature type="transmembrane region" description="Helical" evidence="8">
    <location>
        <begin position="183"/>
        <end position="205"/>
    </location>
</feature>
<evidence type="ECO:0000259" key="10">
    <source>
        <dbReference type="Pfam" id="PF19040"/>
    </source>
</evidence>
<feature type="transmembrane region" description="Helical" evidence="8">
    <location>
        <begin position="270"/>
        <end position="294"/>
    </location>
</feature>
<evidence type="ECO:0000256" key="1">
    <source>
        <dbReference type="ARBA" id="ARBA00004651"/>
    </source>
</evidence>
<dbReference type="RefSeq" id="WP_126980562.1">
    <property type="nucleotide sequence ID" value="NZ_PQSP01000007.1"/>
</dbReference>
<keyword evidence="5 8" id="KW-1133">Transmembrane helix</keyword>
<evidence type="ECO:0000313" key="11">
    <source>
        <dbReference type="EMBL" id="RUS66024.1"/>
    </source>
</evidence>
<evidence type="ECO:0000256" key="8">
    <source>
        <dbReference type="SAM" id="Phobius"/>
    </source>
</evidence>
<organism evidence="11 12">
    <name type="scientific">Saezia sanguinis</name>
    <dbReference type="NCBI Taxonomy" id="1965230"/>
    <lineage>
        <taxon>Bacteria</taxon>
        <taxon>Pseudomonadati</taxon>
        <taxon>Pseudomonadota</taxon>
        <taxon>Betaproteobacteria</taxon>
        <taxon>Burkholderiales</taxon>
        <taxon>Saeziaceae</taxon>
        <taxon>Saezia</taxon>
    </lineage>
</organism>
<dbReference type="SUPFAM" id="SSF52266">
    <property type="entry name" value="SGNH hydrolase"/>
    <property type="match status" value="1"/>
</dbReference>
<comment type="subcellular location">
    <subcellularLocation>
        <location evidence="1">Cell membrane</location>
        <topology evidence="1">Multi-pass membrane protein</topology>
    </subcellularLocation>
</comment>
<evidence type="ECO:0000256" key="4">
    <source>
        <dbReference type="ARBA" id="ARBA00022692"/>
    </source>
</evidence>
<dbReference type="PANTHER" id="PTHR23028">
    <property type="entry name" value="ACETYLTRANSFERASE"/>
    <property type="match status" value="1"/>
</dbReference>
<dbReference type="EC" id="2.3.1.-" evidence="11"/>
<dbReference type="GO" id="GO:0016788">
    <property type="term" value="F:hydrolase activity, acting on ester bonds"/>
    <property type="evidence" value="ECO:0007669"/>
    <property type="project" value="UniProtKB-ARBA"/>
</dbReference>
<dbReference type="Pfam" id="PF19040">
    <property type="entry name" value="SGNH"/>
    <property type="match status" value="1"/>
</dbReference>
<feature type="transmembrane region" description="Helical" evidence="8">
    <location>
        <begin position="212"/>
        <end position="232"/>
    </location>
</feature>
<keyword evidence="6 8" id="KW-0472">Membrane</keyword>
<dbReference type="PANTHER" id="PTHR23028:SF53">
    <property type="entry name" value="ACYL_TRANSF_3 DOMAIN-CONTAINING PROTEIN"/>
    <property type="match status" value="1"/>
</dbReference>
<proteinExistence type="predicted"/>
<dbReference type="InterPro" id="IPR043968">
    <property type="entry name" value="SGNH"/>
</dbReference>
<dbReference type="OrthoDB" id="9814807at2"/>
<evidence type="ECO:0000313" key="12">
    <source>
        <dbReference type="Proteomes" id="UP000286947"/>
    </source>
</evidence>
<accession>A0A433SBJ8</accession>
<dbReference type="Proteomes" id="UP000286947">
    <property type="component" value="Unassembled WGS sequence"/>
</dbReference>
<dbReference type="Pfam" id="PF01757">
    <property type="entry name" value="Acyl_transf_3"/>
    <property type="match status" value="1"/>
</dbReference>
<dbReference type="GO" id="GO:0016747">
    <property type="term" value="F:acyltransferase activity, transferring groups other than amino-acyl groups"/>
    <property type="evidence" value="ECO:0007669"/>
    <property type="project" value="InterPro"/>
</dbReference>
<dbReference type="InterPro" id="IPR002656">
    <property type="entry name" value="Acyl_transf_3_dom"/>
</dbReference>
<feature type="transmembrane region" description="Helical" evidence="8">
    <location>
        <begin position="12"/>
        <end position="30"/>
    </location>
</feature>
<feature type="transmembrane region" description="Helical" evidence="8">
    <location>
        <begin position="36"/>
        <end position="53"/>
    </location>
</feature>
<dbReference type="GO" id="GO:0005886">
    <property type="term" value="C:plasma membrane"/>
    <property type="evidence" value="ECO:0007669"/>
    <property type="project" value="UniProtKB-SubCell"/>
</dbReference>
<feature type="domain" description="Acyltransferase 3" evidence="9">
    <location>
        <begin position="6"/>
        <end position="320"/>
    </location>
</feature>
<evidence type="ECO:0000256" key="7">
    <source>
        <dbReference type="ARBA" id="ARBA00023315"/>
    </source>
</evidence>
<evidence type="ECO:0000256" key="6">
    <source>
        <dbReference type="ARBA" id="ARBA00023136"/>
    </source>
</evidence>
<dbReference type="InterPro" id="IPR050879">
    <property type="entry name" value="Acyltransferase_3"/>
</dbReference>
<dbReference type="GO" id="GO:0009103">
    <property type="term" value="P:lipopolysaccharide biosynthetic process"/>
    <property type="evidence" value="ECO:0007669"/>
    <property type="project" value="TreeGrafter"/>
</dbReference>
<evidence type="ECO:0000256" key="3">
    <source>
        <dbReference type="ARBA" id="ARBA00022679"/>
    </source>
</evidence>
<dbReference type="EMBL" id="PQSP01000007">
    <property type="protein sequence ID" value="RUS66024.1"/>
    <property type="molecule type" value="Genomic_DNA"/>
</dbReference>
<sequence>MTYKPEVDGLRAVAVLLVLFCHLDLGFPGGYIGVDVFFVISGFLITSIIINDNQFSFIKFYIRRILRLYPALIVVVLLTCIICFLIADPFYLKNTIKTAVYALFSISNIYYYKHQNYFDVSADQQTFLHTWSLGVEWQFYLLWPFIIIFLIKYCKKYFYIVVFIITICSVFLSEYILKSDQAAAYYLLPFRIFELSLGTLLIFLYNKKIRSFFYYIVLILGIIFVLSPAIIYEPPISFPGTAALLPCLGAVGCIWGAQHSIAGKIFRLKFLVYIGKISYSLYLVHWPLILIYKYYIFRDLYVYDKLILILISILISGILYKFVEKKYNVKNFSINSVNLLKSALKFLCLILMLIFINNGVLNYSWRVDTEKYMLSEYRNSDTEEPENLISVFGDSNGIKTAVLMGDSQIGHLKTGLNNTLRNSGKFVDAIYYPGCFMSSHISTTKIIPRLKSLCFDRYSQAVNDVLESGVPLVVAQGWYMHFSVLDRRMQDQDTGAIFTVETDEEMRSFLFKHFDDVHRDIRGGKLILLGLPPYYRWGIEPLSCMLRPNFVYQICQERIGSVYDVKDTYAFRINEILRTYASTHSNVYFVDVSDILCPEGLCHADQTTVIFGDSVHYSWYGSKLVAPFVMQVIEAVNQED</sequence>
<feature type="transmembrane region" description="Helical" evidence="8">
    <location>
        <begin position="157"/>
        <end position="177"/>
    </location>
</feature>
<feature type="transmembrane region" description="Helical" evidence="8">
    <location>
        <begin position="344"/>
        <end position="365"/>
    </location>
</feature>